<feature type="domain" description="Thioredoxin" evidence="11">
    <location>
        <begin position="145"/>
        <end position="270"/>
    </location>
</feature>
<evidence type="ECO:0000256" key="2">
    <source>
        <dbReference type="ARBA" id="ARBA00006347"/>
    </source>
</evidence>
<dbReference type="SUPFAM" id="SSF47933">
    <property type="entry name" value="ERP29 C domain-like"/>
    <property type="match status" value="1"/>
</dbReference>
<dbReference type="Pfam" id="PF00085">
    <property type="entry name" value="Thioredoxin"/>
    <property type="match status" value="2"/>
</dbReference>
<evidence type="ECO:0000313" key="13">
    <source>
        <dbReference type="Proteomes" id="UP000613580"/>
    </source>
</evidence>
<evidence type="ECO:0000256" key="4">
    <source>
        <dbReference type="ARBA" id="ARBA00022729"/>
    </source>
</evidence>
<dbReference type="GO" id="GO:0006457">
    <property type="term" value="P:protein folding"/>
    <property type="evidence" value="ECO:0007669"/>
    <property type="project" value="TreeGrafter"/>
</dbReference>
<evidence type="ECO:0000256" key="7">
    <source>
        <dbReference type="ARBA" id="ARBA00023235"/>
    </source>
</evidence>
<dbReference type="PROSITE" id="PS51352">
    <property type="entry name" value="THIOREDOXIN_2"/>
    <property type="match status" value="1"/>
</dbReference>
<dbReference type="Gene3D" id="3.40.30.10">
    <property type="entry name" value="Glutaredoxin"/>
    <property type="match status" value="2"/>
</dbReference>
<comment type="catalytic activity">
    <reaction evidence="1">
        <text>Catalyzes the rearrangement of -S-S- bonds in proteins.</text>
        <dbReference type="EC" id="5.3.4.1"/>
    </reaction>
</comment>
<keyword evidence="5" id="KW-0677">Repeat</keyword>
<dbReference type="PROSITE" id="PS00194">
    <property type="entry name" value="THIOREDOXIN_1"/>
    <property type="match status" value="1"/>
</dbReference>
<evidence type="ECO:0000256" key="1">
    <source>
        <dbReference type="ARBA" id="ARBA00001182"/>
    </source>
</evidence>
<proteinExistence type="inferred from homology"/>
<dbReference type="InterPro" id="IPR051063">
    <property type="entry name" value="PDI"/>
</dbReference>
<dbReference type="CDD" id="cd02998">
    <property type="entry name" value="PDI_a_ERp38"/>
    <property type="match status" value="1"/>
</dbReference>
<evidence type="ECO:0000256" key="3">
    <source>
        <dbReference type="ARBA" id="ARBA00012723"/>
    </source>
</evidence>
<dbReference type="InterPro" id="IPR013766">
    <property type="entry name" value="Thioredoxin_domain"/>
</dbReference>
<dbReference type="PANTHER" id="PTHR45672:SF11">
    <property type="entry name" value="PROTEIN DISULFIDE-ISOMERASE C17H9.14C"/>
    <property type="match status" value="1"/>
</dbReference>
<dbReference type="Proteomes" id="UP000613580">
    <property type="component" value="Unassembled WGS sequence"/>
</dbReference>
<name>A0A8H6WFI9_MYCCL</name>
<dbReference type="InterPro" id="IPR036249">
    <property type="entry name" value="Thioredoxin-like_sf"/>
</dbReference>
<dbReference type="SUPFAM" id="SSF52833">
    <property type="entry name" value="Thioredoxin-like"/>
    <property type="match status" value="2"/>
</dbReference>
<keyword evidence="7 12" id="KW-0413">Isomerase</keyword>
<dbReference type="AlphaFoldDB" id="A0A8H6WFI9"/>
<dbReference type="Gene3D" id="1.20.1150.12">
    <property type="entry name" value="Endoplasmic reticulum resident protein 29, C-terminal domain"/>
    <property type="match status" value="1"/>
</dbReference>
<evidence type="ECO:0000256" key="10">
    <source>
        <dbReference type="SAM" id="SignalP"/>
    </source>
</evidence>
<dbReference type="PRINTS" id="PR00421">
    <property type="entry name" value="THIOREDOXIN"/>
</dbReference>
<keyword evidence="8" id="KW-0676">Redox-active center</keyword>
<feature type="signal peptide" evidence="10">
    <location>
        <begin position="1"/>
        <end position="17"/>
    </location>
</feature>
<dbReference type="GO" id="GO:0003756">
    <property type="term" value="F:protein disulfide isomerase activity"/>
    <property type="evidence" value="ECO:0007669"/>
    <property type="project" value="UniProtKB-EC"/>
</dbReference>
<dbReference type="InterPro" id="IPR011679">
    <property type="entry name" value="ERp29_C"/>
</dbReference>
<evidence type="ECO:0000256" key="9">
    <source>
        <dbReference type="RuleBase" id="RU004208"/>
    </source>
</evidence>
<evidence type="ECO:0000256" key="5">
    <source>
        <dbReference type="ARBA" id="ARBA00022737"/>
    </source>
</evidence>
<protein>
    <recommendedName>
        <fullName evidence="3">protein disulfide-isomerase</fullName>
        <ecNumber evidence="3">5.3.4.1</ecNumber>
    </recommendedName>
</protein>
<dbReference type="GO" id="GO:0005783">
    <property type="term" value="C:endoplasmic reticulum"/>
    <property type="evidence" value="ECO:0007669"/>
    <property type="project" value="InterPro"/>
</dbReference>
<dbReference type="InterPro" id="IPR017937">
    <property type="entry name" value="Thioredoxin_CS"/>
</dbReference>
<dbReference type="EMBL" id="JACAZE010000005">
    <property type="protein sequence ID" value="KAF7316829.1"/>
    <property type="molecule type" value="Genomic_DNA"/>
</dbReference>
<gene>
    <name evidence="12" type="ORF">HMN09_00416000</name>
</gene>
<keyword evidence="6" id="KW-1015">Disulfide bond</keyword>
<feature type="chain" id="PRO_5034638289" description="protein disulfide-isomerase" evidence="10">
    <location>
        <begin position="18"/>
        <end position="390"/>
    </location>
</feature>
<dbReference type="OrthoDB" id="10264505at2759"/>
<keyword evidence="13" id="KW-1185">Reference proteome</keyword>
<dbReference type="PANTHER" id="PTHR45672">
    <property type="entry name" value="PROTEIN DISULFIDE-ISOMERASE C17H9.14C-RELATED"/>
    <property type="match status" value="1"/>
</dbReference>
<dbReference type="EC" id="5.3.4.1" evidence="3"/>
<dbReference type="InterPro" id="IPR005788">
    <property type="entry name" value="PDI_thioredoxin-like_dom"/>
</dbReference>
<sequence>MRLSLSVFATLLAVVSASNVVELNPTTWDSVIGKGKPALVEFYAPWWYVSVFPHIYFRRSNIRIIAATARLFPQNLAPTYEQLADAFVGKDVIIAKVDADGEGKPLGAKFGVTGFPTLKWFDKDGGYEPYESGRDIDALAGFISSKTGLKSNIKPPPPPDTVILDYTNFNDVALDESKDVLVTFTAPWCGHCKAMKPAYEKVATTFKTESGCVVANIDADDQKNKGIASQYGVSGFPTIKFFPKGSTEAVAYTGGRTEADFTEFLNEHCGTFRAVGGGLNDQAGRVADLDTLASKFMLAAADARSSIIEDATALVAAAGSLSNHYLRVMEKLANSSEGYLEKEGKRLNSILAKRSLAPAKLDEIKIRSNILRAFSEPVQESESKRDTAEL</sequence>
<comment type="caution">
    <text evidence="12">The sequence shown here is derived from an EMBL/GenBank/DDBJ whole genome shotgun (WGS) entry which is preliminary data.</text>
</comment>
<accession>A0A8H6WFI9</accession>
<keyword evidence="4 10" id="KW-0732">Signal</keyword>
<comment type="similarity">
    <text evidence="2 9">Belongs to the protein disulfide isomerase family.</text>
</comment>
<dbReference type="Pfam" id="PF07749">
    <property type="entry name" value="ERp29"/>
    <property type="match status" value="1"/>
</dbReference>
<dbReference type="NCBIfam" id="TIGR01126">
    <property type="entry name" value="pdi_dom"/>
    <property type="match status" value="1"/>
</dbReference>
<evidence type="ECO:0000259" key="11">
    <source>
        <dbReference type="PROSITE" id="PS51352"/>
    </source>
</evidence>
<evidence type="ECO:0000256" key="8">
    <source>
        <dbReference type="ARBA" id="ARBA00023284"/>
    </source>
</evidence>
<dbReference type="InterPro" id="IPR036356">
    <property type="entry name" value="ERp29_C_sf"/>
</dbReference>
<organism evidence="12 13">
    <name type="scientific">Mycena chlorophos</name>
    <name type="common">Agaric fungus</name>
    <name type="synonym">Agaricus chlorophos</name>
    <dbReference type="NCBI Taxonomy" id="658473"/>
    <lineage>
        <taxon>Eukaryota</taxon>
        <taxon>Fungi</taxon>
        <taxon>Dikarya</taxon>
        <taxon>Basidiomycota</taxon>
        <taxon>Agaricomycotina</taxon>
        <taxon>Agaricomycetes</taxon>
        <taxon>Agaricomycetidae</taxon>
        <taxon>Agaricales</taxon>
        <taxon>Marasmiineae</taxon>
        <taxon>Mycenaceae</taxon>
        <taxon>Mycena</taxon>
    </lineage>
</organism>
<reference evidence="12" key="1">
    <citation type="submission" date="2020-05" db="EMBL/GenBank/DDBJ databases">
        <title>Mycena genomes resolve the evolution of fungal bioluminescence.</title>
        <authorList>
            <person name="Tsai I.J."/>
        </authorList>
    </citation>
    <scope>NUCLEOTIDE SEQUENCE</scope>
    <source>
        <strain evidence="12">110903Hualien_Pintung</strain>
    </source>
</reference>
<evidence type="ECO:0000256" key="6">
    <source>
        <dbReference type="ARBA" id="ARBA00023157"/>
    </source>
</evidence>
<dbReference type="CDD" id="cd00238">
    <property type="entry name" value="ERp29c"/>
    <property type="match status" value="1"/>
</dbReference>
<evidence type="ECO:0000313" key="12">
    <source>
        <dbReference type="EMBL" id="KAF7316829.1"/>
    </source>
</evidence>